<dbReference type="Gene3D" id="3.40.50.300">
    <property type="entry name" value="P-loop containing nucleotide triphosphate hydrolases"/>
    <property type="match status" value="1"/>
</dbReference>
<evidence type="ECO:0000256" key="1">
    <source>
        <dbReference type="SAM" id="MobiDB-lite"/>
    </source>
</evidence>
<dbReference type="InterPro" id="IPR050625">
    <property type="entry name" value="ParA/MinD_ATPase"/>
</dbReference>
<dbReference type="PANTHER" id="PTHR43384">
    <property type="entry name" value="SEPTUM SITE-DETERMINING PROTEIN MIND HOMOLOG, CHLOROPLASTIC-RELATED"/>
    <property type="match status" value="1"/>
</dbReference>
<dbReference type="GO" id="GO:0009898">
    <property type="term" value="C:cytoplasmic side of plasma membrane"/>
    <property type="evidence" value="ECO:0007669"/>
    <property type="project" value="TreeGrafter"/>
</dbReference>
<dbReference type="AlphaFoldDB" id="A0A9X1SBF1"/>
<dbReference type="EMBL" id="JAJFZV010000004">
    <property type="protein sequence ID" value="MCC3297178.1"/>
    <property type="molecule type" value="Genomic_DNA"/>
</dbReference>
<organism evidence="2 3">
    <name type="scientific">Arthrobacter caoxuetaonis</name>
    <dbReference type="NCBI Taxonomy" id="2886935"/>
    <lineage>
        <taxon>Bacteria</taxon>
        <taxon>Bacillati</taxon>
        <taxon>Actinomycetota</taxon>
        <taxon>Actinomycetes</taxon>
        <taxon>Micrococcales</taxon>
        <taxon>Micrococcaceae</taxon>
        <taxon>Arthrobacter</taxon>
    </lineage>
</organism>
<dbReference type="Proteomes" id="UP001139158">
    <property type="component" value="Unassembled WGS sequence"/>
</dbReference>
<feature type="region of interest" description="Disordered" evidence="1">
    <location>
        <begin position="1"/>
        <end position="26"/>
    </location>
</feature>
<comment type="caution">
    <text evidence="2">The sequence shown here is derived from an EMBL/GenBank/DDBJ whole genome shotgun (WGS) entry which is preliminary data.</text>
</comment>
<gene>
    <name evidence="2" type="ORF">LJ757_05080</name>
</gene>
<sequence length="343" mass="35572">MTSMDPSGGFGAPGPVSDDGFESTPQRLRRTLRTRPAEGPARRFLAQAADMFRGDDYPQSLAEAAAGVQQPVTTGRRIAVVGFRGGAGRTTAAALLARTYASLRADAAAAVDLAEAGTLALRLAAPAAPPLDDIAARLGRTIPGSLAEVRGYVASPGPENLLATGRRSPAAAQTATDDDVLHLSRVLSRYCPVTVFDCPPGLGPEAVRWALAESHLALFVTPASVAGLDDAARAAELWRGNPALAQVPLLVLLTRTAARSALRPAAEARRLHRAGVETAVLDYDAHLAAGVEIQPRLLSRAARLQAAELSARVLSAASAAPGMPARRAASRQAESGTGRRARV</sequence>
<name>A0A9X1SBF1_9MICC</name>
<dbReference type="SUPFAM" id="SSF52540">
    <property type="entry name" value="P-loop containing nucleoside triphosphate hydrolases"/>
    <property type="match status" value="1"/>
</dbReference>
<dbReference type="PANTHER" id="PTHR43384:SF14">
    <property type="entry name" value="ESX-1 SECRETION-ASSOCIATED PROTEIN ESPI"/>
    <property type="match status" value="1"/>
</dbReference>
<feature type="region of interest" description="Disordered" evidence="1">
    <location>
        <begin position="324"/>
        <end position="343"/>
    </location>
</feature>
<dbReference type="RefSeq" id="WP_227894928.1">
    <property type="nucleotide sequence ID" value="NZ_CP099466.1"/>
</dbReference>
<protein>
    <recommendedName>
        <fullName evidence="4">MinD-like ATPase involved in chromosome partitioning or flagellar assembly</fullName>
    </recommendedName>
</protein>
<dbReference type="GO" id="GO:0005524">
    <property type="term" value="F:ATP binding"/>
    <property type="evidence" value="ECO:0007669"/>
    <property type="project" value="TreeGrafter"/>
</dbReference>
<keyword evidence="3" id="KW-1185">Reference proteome</keyword>
<reference evidence="2" key="1">
    <citation type="submission" date="2021-10" db="EMBL/GenBank/DDBJ databases">
        <title>Novel species in genus Arthrobacter.</title>
        <authorList>
            <person name="Liu Y."/>
        </authorList>
    </citation>
    <scope>NUCLEOTIDE SEQUENCE</scope>
    <source>
        <strain evidence="2">Zg-Y453</strain>
    </source>
</reference>
<evidence type="ECO:0008006" key="4">
    <source>
        <dbReference type="Google" id="ProtNLM"/>
    </source>
</evidence>
<proteinExistence type="predicted"/>
<dbReference type="InterPro" id="IPR027417">
    <property type="entry name" value="P-loop_NTPase"/>
</dbReference>
<dbReference type="GO" id="GO:0016887">
    <property type="term" value="F:ATP hydrolysis activity"/>
    <property type="evidence" value="ECO:0007669"/>
    <property type="project" value="TreeGrafter"/>
</dbReference>
<accession>A0A9X1SBF1</accession>
<dbReference type="GO" id="GO:0005829">
    <property type="term" value="C:cytosol"/>
    <property type="evidence" value="ECO:0007669"/>
    <property type="project" value="TreeGrafter"/>
</dbReference>
<evidence type="ECO:0000313" key="3">
    <source>
        <dbReference type="Proteomes" id="UP001139158"/>
    </source>
</evidence>
<evidence type="ECO:0000313" key="2">
    <source>
        <dbReference type="EMBL" id="MCC3297178.1"/>
    </source>
</evidence>
<dbReference type="GO" id="GO:0051782">
    <property type="term" value="P:negative regulation of cell division"/>
    <property type="evidence" value="ECO:0007669"/>
    <property type="project" value="TreeGrafter"/>
</dbReference>